<dbReference type="PANTHER" id="PTHR23295:SF5">
    <property type="entry name" value="SI:CH211-216L23.2"/>
    <property type="match status" value="1"/>
</dbReference>
<dbReference type="SUPFAM" id="SSF52954">
    <property type="entry name" value="Class II aaRS ABD-related"/>
    <property type="match status" value="1"/>
</dbReference>
<feature type="compositionally biased region" description="Pro residues" evidence="1">
    <location>
        <begin position="454"/>
        <end position="466"/>
    </location>
</feature>
<evidence type="ECO:0000256" key="1">
    <source>
        <dbReference type="SAM" id="MobiDB-lite"/>
    </source>
</evidence>
<gene>
    <name evidence="2" type="primary">si:ch211-216l23.2</name>
</gene>
<feature type="region of interest" description="Disordered" evidence="1">
    <location>
        <begin position="282"/>
        <end position="466"/>
    </location>
</feature>
<dbReference type="Ensembl" id="ENSDCDT00010058704.1">
    <property type="protein sequence ID" value="ENSDCDP00010048369.1"/>
    <property type="gene ID" value="ENSDCDG00010029155.1"/>
</dbReference>
<keyword evidence="3" id="KW-1185">Reference proteome</keyword>
<proteinExistence type="predicted"/>
<evidence type="ECO:0008006" key="4">
    <source>
        <dbReference type="Google" id="ProtNLM"/>
    </source>
</evidence>
<feature type="compositionally biased region" description="Low complexity" evidence="1">
    <location>
        <begin position="394"/>
        <end position="404"/>
    </location>
</feature>
<dbReference type="InterPro" id="IPR036621">
    <property type="entry name" value="Anticodon-bd_dom_sf"/>
</dbReference>
<feature type="compositionally biased region" description="Polar residues" evidence="1">
    <location>
        <begin position="439"/>
        <end position="449"/>
    </location>
</feature>
<feature type="compositionally biased region" description="Polar residues" evidence="1">
    <location>
        <begin position="286"/>
        <end position="296"/>
    </location>
</feature>
<reference evidence="2" key="2">
    <citation type="submission" date="2025-08" db="UniProtKB">
        <authorList>
            <consortium name="Ensembl"/>
        </authorList>
    </citation>
    <scope>IDENTIFICATION</scope>
</reference>
<evidence type="ECO:0000313" key="3">
    <source>
        <dbReference type="Proteomes" id="UP000694580"/>
    </source>
</evidence>
<feature type="compositionally biased region" description="Low complexity" evidence="1">
    <location>
        <begin position="356"/>
        <end position="370"/>
    </location>
</feature>
<reference evidence="2" key="3">
    <citation type="submission" date="2025-09" db="UniProtKB">
        <authorList>
            <consortium name="Ensembl"/>
        </authorList>
    </citation>
    <scope>IDENTIFICATION</scope>
</reference>
<feature type="region of interest" description="Disordered" evidence="1">
    <location>
        <begin position="1"/>
        <end position="23"/>
    </location>
</feature>
<dbReference type="AlphaFoldDB" id="A0AAY4DT07"/>
<name>A0AAY4DT07_9TELE</name>
<dbReference type="PANTHER" id="PTHR23295">
    <property type="entry name" value="NUCLEAR RECEPTOR COACTIVATOR 5-RELATED"/>
    <property type="match status" value="1"/>
</dbReference>
<reference evidence="2 3" key="1">
    <citation type="submission" date="2020-06" db="EMBL/GenBank/DDBJ databases">
        <authorList>
            <consortium name="Wellcome Sanger Institute Data Sharing"/>
        </authorList>
    </citation>
    <scope>NUCLEOTIDE SEQUENCE [LARGE SCALE GENOMIC DNA]</scope>
</reference>
<accession>A0AAY4DT07</accession>
<evidence type="ECO:0000313" key="2">
    <source>
        <dbReference type="Ensembl" id="ENSDCDP00010048369.1"/>
    </source>
</evidence>
<dbReference type="InterPro" id="IPR052600">
    <property type="entry name" value="Nuc_rcpt_coact/corep"/>
</dbReference>
<dbReference type="GeneTree" id="ENSGT00530000064134"/>
<dbReference type="Proteomes" id="UP000694580">
    <property type="component" value="Chromosome 17"/>
</dbReference>
<dbReference type="Gene3D" id="3.40.50.800">
    <property type="entry name" value="Anticodon-binding domain"/>
    <property type="match status" value="1"/>
</dbReference>
<protein>
    <recommendedName>
        <fullName evidence="4">Nuclear receptor coactivator 5</fullName>
    </recommendedName>
</protein>
<organism evidence="2 3">
    <name type="scientific">Denticeps clupeoides</name>
    <name type="common">denticle herring</name>
    <dbReference type="NCBI Taxonomy" id="299321"/>
    <lineage>
        <taxon>Eukaryota</taxon>
        <taxon>Metazoa</taxon>
        <taxon>Chordata</taxon>
        <taxon>Craniata</taxon>
        <taxon>Vertebrata</taxon>
        <taxon>Euteleostomi</taxon>
        <taxon>Actinopterygii</taxon>
        <taxon>Neopterygii</taxon>
        <taxon>Teleostei</taxon>
        <taxon>Clupei</taxon>
        <taxon>Clupeiformes</taxon>
        <taxon>Denticipitoidei</taxon>
        <taxon>Denticipitidae</taxon>
        <taxon>Denticeps</taxon>
    </lineage>
</organism>
<sequence length="466" mass="50753">MTSWGKIAGGRRPQPNAAVGNVKPLRSFRPVPYPLREERSEELKDHEGYEGVTGYEAVKQETDYSAMTDYSSYEQLARRAASPKRYNPGEKRNSLYDWFYKVLQGGGAKKPADCIVLSVNNQNMDYAKSLGHCLQERGLSVEMIYLQVESGLTRALQDVRSDGSPLCILVEQTNVTLSSCTVIIFSESLKIHRNMPKDQALEFVMVEFGRMQVKCHDRDPVELATRAAELTDDYLTRDKLEKHVVSSETRHLMLLLAQGAHLYPEELSTISDYIRSRQELLEGSSVPESSTVTEPVNSLPSTLGSPPPLLQTPPMPGPSGRERPGPPASSGVKDRPPAPLLGLSGSYPTTKPPPLLSLHSVPVPPHRALLPRPPRGLPVSRGASQLHGPPPTQGARGFPPARGPAGHHGPRPPPQNGPMLMARGPPQPLHGSCVPPPSLTSHHLGSQSALLPVPGVPPPRPTMPRH</sequence>
<feature type="compositionally biased region" description="Pro residues" evidence="1">
    <location>
        <begin position="305"/>
        <end position="317"/>
    </location>
</feature>